<reference evidence="1 2" key="1">
    <citation type="submission" date="2018-03" db="EMBL/GenBank/DDBJ databases">
        <title>Genomic Encyclopedia of Archaeal and Bacterial Type Strains, Phase II (KMG-II): from individual species to whole genera.</title>
        <authorList>
            <person name="Goeker M."/>
        </authorList>
    </citation>
    <scope>NUCLEOTIDE SEQUENCE [LARGE SCALE GENOMIC DNA]</scope>
    <source>
        <strain evidence="1 2">DSM 28354</strain>
    </source>
</reference>
<dbReference type="Proteomes" id="UP000238375">
    <property type="component" value="Unassembled WGS sequence"/>
</dbReference>
<evidence type="ECO:0000313" key="2">
    <source>
        <dbReference type="Proteomes" id="UP000238375"/>
    </source>
</evidence>
<dbReference type="AlphaFoldDB" id="A0A2T0T0L1"/>
<evidence type="ECO:0000313" key="1">
    <source>
        <dbReference type="EMBL" id="PRY39194.1"/>
    </source>
</evidence>
<sequence>MLLPTVALTNYATWTLTGTPSDGMLVFNTATTTGNYAVTPGLYYWYNFQWNKLSPLPGATIISALDCKATTSAAGVYYTNTSLTAGNNKQITITPGSAGTYSATTNVANGYSFSASGSFTAAQVGKPQTVTLQSNGTPEAAGTNSFSVTVENQVCSFSVTAYNYIDCSAPLKGTYKVNQALDSTSNTKQITIVPKVAGKYDFISIVYAPDASNTFSLVNSSTVFTTAQVGKPQQVTLKGAGTPKVAGTYNAILQVSSDGGQNYNLGCSFAVTVQP</sequence>
<name>A0A2T0T0L1_9BACT</name>
<dbReference type="EMBL" id="PVTE01000008">
    <property type="protein sequence ID" value="PRY39194.1"/>
    <property type="molecule type" value="Genomic_DNA"/>
</dbReference>
<accession>A0A2T0T0L1</accession>
<gene>
    <name evidence="1" type="ORF">CLV58_10883</name>
</gene>
<comment type="caution">
    <text evidence="1">The sequence shown here is derived from an EMBL/GenBank/DDBJ whole genome shotgun (WGS) entry which is preliminary data.</text>
</comment>
<organism evidence="1 2">
    <name type="scientific">Spirosoma oryzae</name>
    <dbReference type="NCBI Taxonomy" id="1469603"/>
    <lineage>
        <taxon>Bacteria</taxon>
        <taxon>Pseudomonadati</taxon>
        <taxon>Bacteroidota</taxon>
        <taxon>Cytophagia</taxon>
        <taxon>Cytophagales</taxon>
        <taxon>Cytophagaceae</taxon>
        <taxon>Spirosoma</taxon>
    </lineage>
</organism>
<proteinExistence type="predicted"/>
<protein>
    <submittedName>
        <fullName evidence="1">Uncharacterized protein</fullName>
    </submittedName>
</protein>
<keyword evidence="2" id="KW-1185">Reference proteome</keyword>